<gene>
    <name evidence="3" type="ORF">QQ008_23300</name>
</gene>
<feature type="chain" id="PRO_5045923699" evidence="1">
    <location>
        <begin position="25"/>
        <end position="425"/>
    </location>
</feature>
<evidence type="ECO:0000313" key="3">
    <source>
        <dbReference type="EMBL" id="MDN5204338.1"/>
    </source>
</evidence>
<accession>A0ABT8KW14</accession>
<evidence type="ECO:0000259" key="2">
    <source>
        <dbReference type="Pfam" id="PF13372"/>
    </source>
</evidence>
<keyword evidence="1" id="KW-0732">Signal</keyword>
<dbReference type="RefSeq" id="WP_346754362.1">
    <property type="nucleotide sequence ID" value="NZ_JAUJEA010000011.1"/>
</dbReference>
<sequence>MKNSYLKLICLFCLGCLSLKDALAQLTFSGEIRPRTELRHGFKKPAFEDQEVAFFTEQRTRLMLQYTLKKYEFKLSLQDVRIWGSVDQVFKNDPSLTNIHEAWGKYNFNKNVSLKVGRQELNYDNARILGNLAWAAQSRSHDLAKFIYTGKEQTIHLGVAFNQDANTPEFGKLASTYYSTVKNYKTMQFLWYHKNFTKGALSLLVLNNGVQIGTDSLSSVNFSQTAGLTGSVELNKIALDGEFYYQVGKDQVDRNISAWMASLNASLKLGTSVIKVGGDYLSGTDQNDIKNHSFTPLYGTNHKFYGLMDYFFVGNPHDEVGLADYYVKTKFKTGDRSSLLTHLHYFSATATIPDPLDINRSMPSGLGVELDAIYDLNVSKEVNFKFGYSQMFGTRSMEVIKGGDKNEFNAWAWAMLTFKPVFIEK</sequence>
<dbReference type="Proteomes" id="UP001172082">
    <property type="component" value="Unassembled WGS sequence"/>
</dbReference>
<proteinExistence type="predicted"/>
<reference evidence="3" key="1">
    <citation type="submission" date="2023-06" db="EMBL/GenBank/DDBJ databases">
        <title>Genomic of Parafulvivirga corallium.</title>
        <authorList>
            <person name="Wang G."/>
        </authorList>
    </citation>
    <scope>NUCLEOTIDE SEQUENCE</scope>
    <source>
        <strain evidence="3">BMA10</strain>
    </source>
</reference>
<name>A0ABT8KW14_9BACT</name>
<protein>
    <submittedName>
        <fullName evidence="3">Alginate export family protein</fullName>
    </submittedName>
</protein>
<feature type="signal peptide" evidence="1">
    <location>
        <begin position="1"/>
        <end position="24"/>
    </location>
</feature>
<dbReference type="Pfam" id="PF13372">
    <property type="entry name" value="Alginate_exp"/>
    <property type="match status" value="1"/>
</dbReference>
<comment type="caution">
    <text evidence="3">The sequence shown here is derived from an EMBL/GenBank/DDBJ whole genome shotgun (WGS) entry which is preliminary data.</text>
</comment>
<organism evidence="3 4">
    <name type="scientific">Splendidivirga corallicola</name>
    <dbReference type="NCBI Taxonomy" id="3051826"/>
    <lineage>
        <taxon>Bacteria</taxon>
        <taxon>Pseudomonadati</taxon>
        <taxon>Bacteroidota</taxon>
        <taxon>Cytophagia</taxon>
        <taxon>Cytophagales</taxon>
        <taxon>Splendidivirgaceae</taxon>
        <taxon>Splendidivirga</taxon>
    </lineage>
</organism>
<feature type="domain" description="Alginate export" evidence="2">
    <location>
        <begin position="27"/>
        <end position="315"/>
    </location>
</feature>
<dbReference type="EMBL" id="JAUJEA010000011">
    <property type="protein sequence ID" value="MDN5204338.1"/>
    <property type="molecule type" value="Genomic_DNA"/>
</dbReference>
<dbReference type="InterPro" id="IPR025388">
    <property type="entry name" value="Alginate_export_dom"/>
</dbReference>
<evidence type="ECO:0000313" key="4">
    <source>
        <dbReference type="Proteomes" id="UP001172082"/>
    </source>
</evidence>
<keyword evidence="4" id="KW-1185">Reference proteome</keyword>
<evidence type="ECO:0000256" key="1">
    <source>
        <dbReference type="SAM" id="SignalP"/>
    </source>
</evidence>